<evidence type="ECO:0000313" key="1">
    <source>
        <dbReference type="EMBL" id="CAD9170299.1"/>
    </source>
</evidence>
<dbReference type="AlphaFoldDB" id="A0A7S1RNM0"/>
<organism evidence="1">
    <name type="scientific">Alexandrium catenella</name>
    <name type="common">Red tide dinoflagellate</name>
    <name type="synonym">Gonyaulax catenella</name>
    <dbReference type="NCBI Taxonomy" id="2925"/>
    <lineage>
        <taxon>Eukaryota</taxon>
        <taxon>Sar</taxon>
        <taxon>Alveolata</taxon>
        <taxon>Dinophyceae</taxon>
        <taxon>Gonyaulacales</taxon>
        <taxon>Pyrocystaceae</taxon>
        <taxon>Alexandrium</taxon>
    </lineage>
</organism>
<sequence>MTPFVHMLRTAMLSTSHLPEAGVMEKFMVLSDSTLPVKPFPIIFGELASTRESYYCFNNKEQWSKGSVDGVPMALPKHQQWVTLNRSEAALLVSKWKPVVTYQGWDVPLRGGRWAGQNRKVPRSTFKGGSWYTGTDEEATYAFTHGPLELRWKRDWARWKHDGARWQRNGARWKRDGALMGKLFMQRRCTTYVGFPDDIGVYDDYSLLQSGPDPAKQMTYPITLQLYRDPGNQLLVAEGSWHPFTIERLSAQSMLSLRRSDFLFARKFSANADLPNFTGIVLAA</sequence>
<dbReference type="EMBL" id="HBGE01078719">
    <property type="protein sequence ID" value="CAD9170299.1"/>
    <property type="molecule type" value="Transcribed_RNA"/>
</dbReference>
<name>A0A7S1RNM0_ALECA</name>
<reference evidence="1" key="1">
    <citation type="submission" date="2021-01" db="EMBL/GenBank/DDBJ databases">
        <authorList>
            <person name="Corre E."/>
            <person name="Pelletier E."/>
            <person name="Niang G."/>
            <person name="Scheremetjew M."/>
            <person name="Finn R."/>
            <person name="Kale V."/>
            <person name="Holt S."/>
            <person name="Cochrane G."/>
            <person name="Meng A."/>
            <person name="Brown T."/>
            <person name="Cohen L."/>
        </authorList>
    </citation>
    <scope>NUCLEOTIDE SEQUENCE</scope>
    <source>
        <strain evidence="1">OF101</strain>
    </source>
</reference>
<proteinExistence type="predicted"/>
<accession>A0A7S1RNM0</accession>
<protein>
    <submittedName>
        <fullName evidence="1">Uncharacterized protein</fullName>
    </submittedName>
</protein>
<gene>
    <name evidence="1" type="ORF">ACAT0790_LOCUS47068</name>
</gene>